<dbReference type="PROSITE" id="PS50089">
    <property type="entry name" value="ZF_RING_2"/>
    <property type="match status" value="1"/>
</dbReference>
<dbReference type="SUPFAM" id="SSF101898">
    <property type="entry name" value="NHL repeat"/>
    <property type="match status" value="1"/>
</dbReference>
<dbReference type="SUPFAM" id="SSF57850">
    <property type="entry name" value="RING/U-box"/>
    <property type="match status" value="1"/>
</dbReference>
<organism evidence="1 2">
    <name type="scientific">Nesidiocoris tenuis</name>
    <dbReference type="NCBI Taxonomy" id="355587"/>
    <lineage>
        <taxon>Eukaryota</taxon>
        <taxon>Metazoa</taxon>
        <taxon>Ecdysozoa</taxon>
        <taxon>Arthropoda</taxon>
        <taxon>Hexapoda</taxon>
        <taxon>Insecta</taxon>
        <taxon>Pterygota</taxon>
        <taxon>Neoptera</taxon>
        <taxon>Paraneoptera</taxon>
        <taxon>Hemiptera</taxon>
        <taxon>Heteroptera</taxon>
        <taxon>Panheteroptera</taxon>
        <taxon>Cimicomorpha</taxon>
        <taxon>Miridae</taxon>
        <taxon>Dicyphina</taxon>
        <taxon>Nesidiocoris</taxon>
    </lineage>
</organism>
<evidence type="ECO:0000313" key="1">
    <source>
        <dbReference type="EMBL" id="CAA9997581.1"/>
    </source>
</evidence>
<dbReference type="Proteomes" id="UP000479000">
    <property type="component" value="Unassembled WGS sequence"/>
</dbReference>
<dbReference type="InterPro" id="IPR017907">
    <property type="entry name" value="Znf_RING_CS"/>
</dbReference>
<dbReference type="PROSITE" id="PS51125">
    <property type="entry name" value="NHL"/>
    <property type="match status" value="5"/>
</dbReference>
<protein>
    <submittedName>
        <fullName evidence="1">Uncharacterized protein</fullName>
    </submittedName>
</protein>
<sequence length="699" mass="79172">MEQDSDYDSLQSPLSPQLPEAKTPILYSIACPCCKKTYVDPRVLPCLHTVCYSCLESNSNSEKRKVICPECHMDFCLPPNGLKGLIPDYGIDNFIKSFQGHRVCTSCKMSKTVKAIAKCINCDSFLCRTCVSAHGYMYCFEGHRVVEFPSDFTNDAQSSYPDSDDELKCLTHSTSPITQFCITCNVPICDVCISESHLAHTYNPMEQVSDTMIALLNSTMDENHAWLNEMKMSLKNIRRMDASLKAQHADITQKINDTYMYYNSLLQNHKDQQLSTLDSLSVRAKAVIQNHINVYQDTLDKATKVNGFHARLLKHGTPAQILMFKKMLEDKKIPFFKPKPVPFNLNFASEPSDFSSILHRSFGHVYSIEPQNNYQTKDMTFFNSSLYKYDKWSPCLADRFQELEIGDDSLFCPVPRPYLLKTNISRRVITYTYKFGSFGNLPGQFTEPNGVAINANGEIIIADTNNNRVQIFDKMGRFKHLFGEGSVASKDPGNLLYPNRVAVMGMTGDIVVTERAPTHQVQIYNQYGLFVRRFGANVLQHPRAVTVDPQGRIIVVECKVMRVIIFDQNGEIIHKFSCHNVLQFPNGVAVNDRQHIFISDNRIHCVVVYDYNGNWIRNIGREGITNYPIGVMLDANGHVVVADNHNNFNLTIFTQEGQLVTAAESKVKHAQCFDADISADGSVVLTTKDYRVYVYQTNF</sequence>
<evidence type="ECO:0000313" key="2">
    <source>
        <dbReference type="Proteomes" id="UP000479000"/>
    </source>
</evidence>
<dbReference type="Gene3D" id="3.30.40.10">
    <property type="entry name" value="Zinc/RING finger domain, C3HC4 (zinc finger)"/>
    <property type="match status" value="1"/>
</dbReference>
<gene>
    <name evidence="1" type="ORF">NTEN_LOCUS3875</name>
</gene>
<dbReference type="PROSITE" id="PS50119">
    <property type="entry name" value="ZF_BBOX"/>
    <property type="match status" value="2"/>
</dbReference>
<name>A0A6H5G4V7_9HEMI</name>
<dbReference type="OrthoDB" id="342730at2759"/>
<accession>A0A6H5G4V7</accession>
<dbReference type="AlphaFoldDB" id="A0A6H5G4V7"/>
<dbReference type="GO" id="GO:0061630">
    <property type="term" value="F:ubiquitin protein ligase activity"/>
    <property type="evidence" value="ECO:0007669"/>
    <property type="project" value="TreeGrafter"/>
</dbReference>
<dbReference type="InterPro" id="IPR001258">
    <property type="entry name" value="NHL_repeat"/>
</dbReference>
<reference evidence="1 2" key="1">
    <citation type="submission" date="2020-02" db="EMBL/GenBank/DDBJ databases">
        <authorList>
            <person name="Ferguson B K."/>
        </authorList>
    </citation>
    <scope>NUCLEOTIDE SEQUENCE [LARGE SCALE GENOMIC DNA]</scope>
</reference>
<dbReference type="PROSITE" id="PS00518">
    <property type="entry name" value="ZF_RING_1"/>
    <property type="match status" value="1"/>
</dbReference>
<keyword evidence="2" id="KW-1185">Reference proteome</keyword>
<dbReference type="SUPFAM" id="SSF57845">
    <property type="entry name" value="B-box zinc-binding domain"/>
    <property type="match status" value="1"/>
</dbReference>
<dbReference type="SMART" id="SM00336">
    <property type="entry name" value="BBOX"/>
    <property type="match status" value="2"/>
</dbReference>
<dbReference type="GO" id="GO:0008270">
    <property type="term" value="F:zinc ion binding"/>
    <property type="evidence" value="ECO:0007669"/>
    <property type="project" value="UniProtKB-KW"/>
</dbReference>
<dbReference type="Gene3D" id="2.120.10.30">
    <property type="entry name" value="TolB, C-terminal domain"/>
    <property type="match status" value="1"/>
</dbReference>
<dbReference type="InterPro" id="IPR011042">
    <property type="entry name" value="6-blade_b-propeller_TolB-like"/>
</dbReference>
<dbReference type="SMART" id="SM00184">
    <property type="entry name" value="RING"/>
    <property type="match status" value="2"/>
</dbReference>
<dbReference type="Gene3D" id="3.30.160.60">
    <property type="entry name" value="Classic Zinc Finger"/>
    <property type="match status" value="1"/>
</dbReference>
<dbReference type="InterPro" id="IPR027370">
    <property type="entry name" value="Znf-RING_euk"/>
</dbReference>
<dbReference type="Pfam" id="PF00643">
    <property type="entry name" value="zf-B_box"/>
    <property type="match status" value="1"/>
</dbReference>
<dbReference type="InterPro" id="IPR013083">
    <property type="entry name" value="Znf_RING/FYVE/PHD"/>
</dbReference>
<dbReference type="InterPro" id="IPR000315">
    <property type="entry name" value="Znf_B-box"/>
</dbReference>
<dbReference type="InterPro" id="IPR001841">
    <property type="entry name" value="Znf_RING"/>
</dbReference>
<dbReference type="Pfam" id="PF01436">
    <property type="entry name" value="NHL"/>
    <property type="match status" value="3"/>
</dbReference>
<dbReference type="Pfam" id="PF13445">
    <property type="entry name" value="zf-RING_UBOX"/>
    <property type="match status" value="1"/>
</dbReference>
<dbReference type="PANTHER" id="PTHR25462:SF291">
    <property type="entry name" value="E3 UBIQUITIN-PROTEIN LIGASE TRIM45"/>
    <property type="match status" value="1"/>
</dbReference>
<dbReference type="InterPro" id="IPR047153">
    <property type="entry name" value="TRIM45/56/19-like"/>
</dbReference>
<proteinExistence type="predicted"/>
<dbReference type="FunFam" id="2.120.10.30:FF:000107">
    <property type="entry name" value="Uncharacterized protein"/>
    <property type="match status" value="1"/>
</dbReference>
<dbReference type="PANTHER" id="PTHR25462">
    <property type="entry name" value="BONUS, ISOFORM C-RELATED"/>
    <property type="match status" value="1"/>
</dbReference>
<dbReference type="EMBL" id="CADCXU010005885">
    <property type="protein sequence ID" value="CAA9997581.1"/>
    <property type="molecule type" value="Genomic_DNA"/>
</dbReference>